<comment type="catalytic activity">
    <reaction evidence="8">
        <text>2-deoxy-scyllo-inosamine + NAD(+) = 3-amino-2,3-dideoxy-scyllo-inosose + NADH + H(+)</text>
        <dbReference type="Rhea" id="RHEA:33883"/>
        <dbReference type="ChEBI" id="CHEBI:15378"/>
        <dbReference type="ChEBI" id="CHEBI:57540"/>
        <dbReference type="ChEBI" id="CHEBI:57945"/>
        <dbReference type="ChEBI" id="CHEBI:65002"/>
        <dbReference type="ChEBI" id="CHEBI:65003"/>
        <dbReference type="EC" id="1.1.1.329"/>
    </reaction>
</comment>
<dbReference type="Proteomes" id="UP000190037">
    <property type="component" value="Unassembled WGS sequence"/>
</dbReference>
<dbReference type="PANTHER" id="PTHR43401">
    <property type="entry name" value="L-THREONINE 3-DEHYDROGENASE"/>
    <property type="match status" value="1"/>
</dbReference>
<dbReference type="AlphaFoldDB" id="A0A1T3NQX1"/>
<dbReference type="EC" id="1.1.1.329" evidence="6"/>
<evidence type="ECO:0000256" key="1">
    <source>
        <dbReference type="ARBA" id="ARBA00001947"/>
    </source>
</evidence>
<accession>A0A1T3NQX1</accession>
<feature type="region of interest" description="Disordered" evidence="10">
    <location>
        <begin position="1"/>
        <end position="22"/>
    </location>
</feature>
<comment type="function">
    <text evidence="3">Catalyzes the oxidation of 2-deoxy-scyllo-inosamine (DOIA) with NAD(+) or NADP(+), forming 3-amino-2,3-dideoxy-scyllo-inosose (amino-DOI).</text>
</comment>
<organism evidence="13 14">
    <name type="scientific">Embleya scabrispora</name>
    <dbReference type="NCBI Taxonomy" id="159449"/>
    <lineage>
        <taxon>Bacteria</taxon>
        <taxon>Bacillati</taxon>
        <taxon>Actinomycetota</taxon>
        <taxon>Actinomycetes</taxon>
        <taxon>Kitasatosporales</taxon>
        <taxon>Streptomycetaceae</taxon>
        <taxon>Embleya</taxon>
    </lineage>
</organism>
<sequence>MESAREGQPVHRRRGDPGGTTMRALVFTGPATVEMDDVAEPEPAEDEVLVHVRSAGICGSELHGVRTPGFRIPPLVMGHEFAGVTDDGTSVTVNPILSCGTCDLCRGGLRQVCRDRRIIGVHLPGGFAERVAVPRSALHKLPDDMSWEAAAVIEPAANAVHAWRLADVAPGARVGVIGAGAIGLVCVLAAAGEETASIAVADRSPERRRIAAKLGATTVAGELTGEFDVVFDAVGSSDTHEQSVRLLRPGGVAIWLGLAGAEAGFDATVLVRTEKRVLGSFAYTNAEFERAVDLVGGWGLGWTASYPLESGAEIFTDLMRGGSHPVKAILRP</sequence>
<dbReference type="InterPro" id="IPR011032">
    <property type="entry name" value="GroES-like_sf"/>
</dbReference>
<feature type="domain" description="Alcohol dehydrogenase-like N-terminal" evidence="12">
    <location>
        <begin position="45"/>
        <end position="143"/>
    </location>
</feature>
<dbReference type="Gene3D" id="3.90.180.10">
    <property type="entry name" value="Medium-chain alcohol dehydrogenases, catalytic domain"/>
    <property type="match status" value="1"/>
</dbReference>
<comment type="catalytic activity">
    <reaction evidence="9">
        <text>2-deoxy-scyllo-inosamine + NADP(+) = 3-amino-2,3-dideoxy-scyllo-inosose + NADPH + H(+)</text>
        <dbReference type="Rhea" id="RHEA:33879"/>
        <dbReference type="ChEBI" id="CHEBI:15378"/>
        <dbReference type="ChEBI" id="CHEBI:57783"/>
        <dbReference type="ChEBI" id="CHEBI:58349"/>
        <dbReference type="ChEBI" id="CHEBI:65002"/>
        <dbReference type="ChEBI" id="CHEBI:65003"/>
        <dbReference type="EC" id="1.1.1.329"/>
    </reaction>
</comment>
<dbReference type="Pfam" id="PF00107">
    <property type="entry name" value="ADH_zinc_N"/>
    <property type="match status" value="1"/>
</dbReference>
<feature type="domain" description="Alcohol dehydrogenase-like C-terminal" evidence="11">
    <location>
        <begin position="181"/>
        <end position="295"/>
    </location>
</feature>
<reference evidence="13 14" key="1">
    <citation type="submission" date="2017-03" db="EMBL/GenBank/DDBJ databases">
        <title>Draft genome sequence of Streptomyces scabrisporus NF3, endophyte isolated from Amphipterygium adstringens.</title>
        <authorList>
            <person name="Vazquez M."/>
            <person name="Ceapa C.D."/>
            <person name="Rodriguez Luna D."/>
            <person name="Sanchez Esquivel S."/>
        </authorList>
    </citation>
    <scope>NUCLEOTIDE SEQUENCE [LARGE SCALE GENOMIC DNA]</scope>
    <source>
        <strain evidence="13 14">NF3</strain>
    </source>
</reference>
<comment type="cofactor">
    <cofactor evidence="1">
        <name>Zn(2+)</name>
        <dbReference type="ChEBI" id="CHEBI:29105"/>
    </cofactor>
</comment>
<evidence type="ECO:0000256" key="10">
    <source>
        <dbReference type="SAM" id="MobiDB-lite"/>
    </source>
</evidence>
<dbReference type="Gene3D" id="3.40.50.720">
    <property type="entry name" value="NAD(P)-binding Rossmann-like Domain"/>
    <property type="match status" value="1"/>
</dbReference>
<dbReference type="SUPFAM" id="SSF51735">
    <property type="entry name" value="NAD(P)-binding Rossmann-fold domains"/>
    <property type="match status" value="1"/>
</dbReference>
<evidence type="ECO:0000256" key="4">
    <source>
        <dbReference type="ARBA" id="ARBA00037908"/>
    </source>
</evidence>
<evidence type="ECO:0000256" key="7">
    <source>
        <dbReference type="ARBA" id="ARBA00039387"/>
    </source>
</evidence>
<dbReference type="STRING" id="159449.B4N89_33915"/>
<dbReference type="GO" id="GO:0016491">
    <property type="term" value="F:oxidoreductase activity"/>
    <property type="evidence" value="ECO:0007669"/>
    <property type="project" value="UniProtKB-KW"/>
</dbReference>
<dbReference type="EMBL" id="MWQN01000002">
    <property type="protein sequence ID" value="OPC79092.1"/>
    <property type="molecule type" value="Genomic_DNA"/>
</dbReference>
<protein>
    <recommendedName>
        <fullName evidence="7">2-deoxy-scyllo-inosamine dehydrogenase</fullName>
        <ecNumber evidence="6">1.1.1.329</ecNumber>
    </recommendedName>
</protein>
<proteinExistence type="inferred from homology"/>
<comment type="caution">
    <text evidence="13">The sequence shown here is derived from an EMBL/GenBank/DDBJ whole genome shotgun (WGS) entry which is preliminary data.</text>
</comment>
<evidence type="ECO:0000313" key="14">
    <source>
        <dbReference type="Proteomes" id="UP000190037"/>
    </source>
</evidence>
<evidence type="ECO:0000256" key="6">
    <source>
        <dbReference type="ARBA" id="ARBA00039102"/>
    </source>
</evidence>
<name>A0A1T3NQX1_9ACTN</name>
<keyword evidence="2" id="KW-0560">Oxidoreductase</keyword>
<evidence type="ECO:0000259" key="12">
    <source>
        <dbReference type="Pfam" id="PF08240"/>
    </source>
</evidence>
<evidence type="ECO:0000259" key="11">
    <source>
        <dbReference type="Pfam" id="PF00107"/>
    </source>
</evidence>
<dbReference type="InterPro" id="IPR013154">
    <property type="entry name" value="ADH-like_N"/>
</dbReference>
<evidence type="ECO:0000256" key="3">
    <source>
        <dbReference type="ARBA" id="ARBA00037678"/>
    </source>
</evidence>
<dbReference type="InterPro" id="IPR013149">
    <property type="entry name" value="ADH-like_C"/>
</dbReference>
<dbReference type="PANTHER" id="PTHR43401:SF2">
    <property type="entry name" value="L-THREONINE 3-DEHYDROGENASE"/>
    <property type="match status" value="1"/>
</dbReference>
<comment type="pathway">
    <text evidence="4">Metabolic intermediate biosynthesis; 2-deoxystreptamine biosynthesis; 2-deoxystreptamine from D-glucose 6-phosphate: step 3/4.</text>
</comment>
<evidence type="ECO:0000256" key="5">
    <source>
        <dbReference type="ARBA" id="ARBA00038004"/>
    </source>
</evidence>
<comment type="similarity">
    <text evidence="5">Belongs to the zinc-containing alcohol dehydrogenase family. DOIA dehydrogenase subfamily.</text>
</comment>
<gene>
    <name evidence="13" type="ORF">B4N89_33915</name>
</gene>
<evidence type="ECO:0000256" key="9">
    <source>
        <dbReference type="ARBA" id="ARBA00049085"/>
    </source>
</evidence>
<dbReference type="InterPro" id="IPR050129">
    <property type="entry name" value="Zn_alcohol_dh"/>
</dbReference>
<keyword evidence="14" id="KW-1185">Reference proteome</keyword>
<dbReference type="InterPro" id="IPR036291">
    <property type="entry name" value="NAD(P)-bd_dom_sf"/>
</dbReference>
<evidence type="ECO:0000256" key="2">
    <source>
        <dbReference type="ARBA" id="ARBA00023002"/>
    </source>
</evidence>
<evidence type="ECO:0000313" key="13">
    <source>
        <dbReference type="EMBL" id="OPC79092.1"/>
    </source>
</evidence>
<dbReference type="Pfam" id="PF08240">
    <property type="entry name" value="ADH_N"/>
    <property type="match status" value="1"/>
</dbReference>
<evidence type="ECO:0000256" key="8">
    <source>
        <dbReference type="ARBA" id="ARBA00048685"/>
    </source>
</evidence>
<dbReference type="SUPFAM" id="SSF50129">
    <property type="entry name" value="GroES-like"/>
    <property type="match status" value="1"/>
</dbReference>